<dbReference type="SUPFAM" id="SSF116878">
    <property type="entry name" value="TrmE connector domain"/>
    <property type="match status" value="1"/>
</dbReference>
<dbReference type="GO" id="GO:0002098">
    <property type="term" value="P:tRNA wobble uridine modification"/>
    <property type="evidence" value="ECO:0007669"/>
    <property type="project" value="TreeGrafter"/>
</dbReference>
<dbReference type="Gene3D" id="1.20.120.430">
    <property type="entry name" value="tRNA modification GTPase MnmE domain 2"/>
    <property type="match status" value="1"/>
</dbReference>
<dbReference type="GO" id="GO:0005737">
    <property type="term" value="C:cytoplasm"/>
    <property type="evidence" value="ECO:0007669"/>
    <property type="project" value="UniProtKB-SubCell"/>
</dbReference>
<evidence type="ECO:0000256" key="3">
    <source>
        <dbReference type="ARBA" id="ARBA00022741"/>
    </source>
</evidence>
<feature type="binding site" evidence="7">
    <location>
        <position position="254"/>
    </location>
    <ligand>
        <name>Mg(2+)</name>
        <dbReference type="ChEBI" id="CHEBI:18420"/>
    </ligand>
</feature>
<dbReference type="InterPro" id="IPR006073">
    <property type="entry name" value="GTP-bd"/>
</dbReference>
<dbReference type="InterPro" id="IPR005225">
    <property type="entry name" value="Small_GTP-bd"/>
</dbReference>
<feature type="binding site" evidence="7">
    <location>
        <position position="253"/>
    </location>
    <ligand>
        <name>K(+)</name>
        <dbReference type="ChEBI" id="CHEBI:29103"/>
    </ligand>
</feature>
<evidence type="ECO:0000256" key="1">
    <source>
        <dbReference type="ARBA" id="ARBA00011043"/>
    </source>
</evidence>
<dbReference type="AlphaFoldDB" id="A0A6G6Y9U4"/>
<feature type="binding site" evidence="7">
    <location>
        <begin position="248"/>
        <end position="254"/>
    </location>
    <ligand>
        <name>GTP</name>
        <dbReference type="ChEBI" id="CHEBI:37565"/>
    </ligand>
</feature>
<dbReference type="Pfam" id="PF10396">
    <property type="entry name" value="TrmE_N"/>
    <property type="match status" value="1"/>
</dbReference>
<reference evidence="9 10" key="1">
    <citation type="submission" date="2020-02" db="EMBL/GenBank/DDBJ databases">
        <authorList>
            <person name="Zheng R.K."/>
            <person name="Sun C.M."/>
        </authorList>
    </citation>
    <scope>NUCLEOTIDE SEQUENCE [LARGE SCALE GENOMIC DNA]</scope>
    <source>
        <strain evidence="10">zrk23</strain>
    </source>
</reference>
<evidence type="ECO:0000256" key="2">
    <source>
        <dbReference type="ARBA" id="ARBA00022694"/>
    </source>
</evidence>
<dbReference type="KEGG" id="spzr:G5C33_01210"/>
<dbReference type="PRINTS" id="PR00326">
    <property type="entry name" value="GTP1OBG"/>
</dbReference>
<dbReference type="InterPro" id="IPR004520">
    <property type="entry name" value="GTPase_MnmE"/>
</dbReference>
<dbReference type="InterPro" id="IPR027417">
    <property type="entry name" value="P-loop_NTPase"/>
</dbReference>
<dbReference type="NCBIfam" id="TIGR00231">
    <property type="entry name" value="small_GTP"/>
    <property type="match status" value="1"/>
</dbReference>
<dbReference type="Pfam" id="PF12631">
    <property type="entry name" value="MnmE_helical"/>
    <property type="match status" value="1"/>
</dbReference>
<dbReference type="PANTHER" id="PTHR42714:SF2">
    <property type="entry name" value="TRNA MODIFICATION GTPASE GTPBP3, MITOCHONDRIAL"/>
    <property type="match status" value="1"/>
</dbReference>
<keyword evidence="3 7" id="KW-0547">Nucleotide-binding</keyword>
<feature type="binding site" evidence="7">
    <location>
        <position position="432"/>
    </location>
    <ligand>
        <name>(6S)-5-formyl-5,6,7,8-tetrahydrofolate</name>
        <dbReference type="ChEBI" id="CHEBI:57457"/>
    </ligand>
</feature>
<comment type="subunit">
    <text evidence="7">Homodimer. Heterotetramer of two MnmE and two MnmG subunits.</text>
</comment>
<dbReference type="GO" id="GO:0003924">
    <property type="term" value="F:GTPase activity"/>
    <property type="evidence" value="ECO:0007669"/>
    <property type="project" value="UniProtKB-UniRule"/>
</dbReference>
<dbReference type="GO" id="GO:0046872">
    <property type="term" value="F:metal ion binding"/>
    <property type="evidence" value="ECO:0007669"/>
    <property type="project" value="UniProtKB-KW"/>
</dbReference>
<dbReference type="Gene3D" id="3.30.1360.120">
    <property type="entry name" value="Probable tRNA modification gtpase trme, domain 1"/>
    <property type="match status" value="1"/>
</dbReference>
<dbReference type="Proteomes" id="UP000501568">
    <property type="component" value="Chromosome"/>
</dbReference>
<feature type="binding site" evidence="7">
    <location>
        <position position="23"/>
    </location>
    <ligand>
        <name>(6S)-5-formyl-5,6,7,8-tetrahydrofolate</name>
        <dbReference type="ChEBI" id="CHEBI:57457"/>
    </ligand>
</feature>
<keyword evidence="6 7" id="KW-0342">GTP-binding</keyword>
<gene>
    <name evidence="7 9" type="primary">mnmE</name>
    <name evidence="7" type="synonym">trmE</name>
    <name evidence="9" type="ORF">G5C33_01210</name>
</gene>
<comment type="cofactor">
    <cofactor evidence="7">
        <name>K(+)</name>
        <dbReference type="ChEBI" id="CHEBI:29103"/>
    </cofactor>
    <text evidence="7">Binds 1 potassium ion per subunit.</text>
</comment>
<dbReference type="SUPFAM" id="SSF103025">
    <property type="entry name" value="Folate-binding domain"/>
    <property type="match status" value="1"/>
</dbReference>
<keyword evidence="4 7" id="KW-0378">Hydrolase</keyword>
<dbReference type="InterPro" id="IPR018948">
    <property type="entry name" value="GTP-bd_TrmE_N"/>
</dbReference>
<dbReference type="CDD" id="cd04164">
    <property type="entry name" value="trmE"/>
    <property type="match status" value="1"/>
</dbReference>
<dbReference type="GO" id="GO:0030488">
    <property type="term" value="P:tRNA methylation"/>
    <property type="evidence" value="ECO:0007669"/>
    <property type="project" value="TreeGrafter"/>
</dbReference>
<evidence type="ECO:0000259" key="8">
    <source>
        <dbReference type="PROSITE" id="PS51709"/>
    </source>
</evidence>
<keyword evidence="7" id="KW-0479">Metal-binding</keyword>
<feature type="binding site" evidence="7">
    <location>
        <begin position="229"/>
        <end position="234"/>
    </location>
    <ligand>
        <name>GTP</name>
        <dbReference type="ChEBI" id="CHEBI:37565"/>
    </ligand>
</feature>
<dbReference type="PANTHER" id="PTHR42714">
    <property type="entry name" value="TRNA MODIFICATION GTPASE GTPBP3"/>
    <property type="match status" value="1"/>
</dbReference>
<feature type="binding site" evidence="7">
    <location>
        <position position="233"/>
    </location>
    <ligand>
        <name>Mg(2+)</name>
        <dbReference type="ChEBI" id="CHEBI:18420"/>
    </ligand>
</feature>
<evidence type="ECO:0000256" key="5">
    <source>
        <dbReference type="ARBA" id="ARBA00022958"/>
    </source>
</evidence>
<keyword evidence="5 7" id="KW-0630">Potassium</keyword>
<dbReference type="InterPro" id="IPR025867">
    <property type="entry name" value="MnmE_helical"/>
</dbReference>
<feature type="binding site" evidence="7">
    <location>
        <position position="121"/>
    </location>
    <ligand>
        <name>(6S)-5-formyl-5,6,7,8-tetrahydrofolate</name>
        <dbReference type="ChEBI" id="CHEBI:57457"/>
    </ligand>
</feature>
<dbReference type="Gene3D" id="3.40.50.300">
    <property type="entry name" value="P-loop containing nucleotide triphosphate hydrolases"/>
    <property type="match status" value="1"/>
</dbReference>
<dbReference type="GO" id="GO:0005525">
    <property type="term" value="F:GTP binding"/>
    <property type="evidence" value="ECO:0007669"/>
    <property type="project" value="UniProtKB-UniRule"/>
</dbReference>
<keyword evidence="10" id="KW-1185">Reference proteome</keyword>
<dbReference type="CDD" id="cd14858">
    <property type="entry name" value="TrmE_N"/>
    <property type="match status" value="1"/>
</dbReference>
<accession>A0A6G6Y9U4</accession>
<feature type="binding site" evidence="7">
    <location>
        <begin position="273"/>
        <end position="276"/>
    </location>
    <ligand>
        <name>GTP</name>
        <dbReference type="ChEBI" id="CHEBI:37565"/>
    </ligand>
</feature>
<dbReference type="InterPro" id="IPR031168">
    <property type="entry name" value="G_TrmE"/>
</dbReference>
<evidence type="ECO:0000256" key="6">
    <source>
        <dbReference type="ARBA" id="ARBA00023134"/>
    </source>
</evidence>
<dbReference type="Pfam" id="PF01926">
    <property type="entry name" value="MMR_HSR1"/>
    <property type="match status" value="1"/>
</dbReference>
<name>A0A6G6Y9U4_9SPHN</name>
<sequence>MNFVDTIFAISSGLPPAAIAVLRISGHAALPAARKLAGDLPEARRAAVRLLSDPDSGSPLDRALVLCFPEPASATGEDIVELHLHGGRAVVRRVEQALAAIPGLRRAEPGEFTRRALANGRIDLTEAEGLGDLLSAETEAQRRRALALAEGGLRARIEAWTQRLLAIAARLEAMLDHSDEEDVAASQAGIARIRADAAALVEEIAAILALPPAERLHDGLRVVLAGPPNAGKSTLLNALAGRDAAIVSPIAGTTRDRIEVPLFHGGIAYLFIDTAGLAESTSDAIEAIGIARARDALENADIILWLGDDAPPDLGNAIAVHARADAAERSVVPEGRIAVSAHSGVGIAELWEALDALAQTLLPPEDAITFNARQRDLGARAALALRSCAVEQDEILMAEHLRAARAAFDSITGRADVESMLDALFSRFCIGK</sequence>
<keyword evidence="2 7" id="KW-0819">tRNA processing</keyword>
<organism evidence="9 10">
    <name type="scientific">Stakelama tenebrarum</name>
    <dbReference type="NCBI Taxonomy" id="2711215"/>
    <lineage>
        <taxon>Bacteria</taxon>
        <taxon>Pseudomonadati</taxon>
        <taxon>Pseudomonadota</taxon>
        <taxon>Alphaproteobacteria</taxon>
        <taxon>Sphingomonadales</taxon>
        <taxon>Sphingomonadaceae</taxon>
        <taxon>Stakelama</taxon>
    </lineage>
</organism>
<comment type="function">
    <text evidence="7">Exhibits a very high intrinsic GTPase hydrolysis rate. Involved in the addition of a carboxymethylaminomethyl (cmnm) group at the wobble position (U34) of certain tRNAs, forming tRNA-cmnm(5)s(2)U34.</text>
</comment>
<feature type="binding site" evidence="7">
    <location>
        <position position="81"/>
    </location>
    <ligand>
        <name>(6S)-5-formyl-5,6,7,8-tetrahydrofolate</name>
        <dbReference type="ChEBI" id="CHEBI:57457"/>
    </ligand>
</feature>
<evidence type="ECO:0000313" key="10">
    <source>
        <dbReference type="Proteomes" id="UP000501568"/>
    </source>
</evidence>
<dbReference type="HAMAP" id="MF_00379">
    <property type="entry name" value="GTPase_MnmE"/>
    <property type="match status" value="1"/>
</dbReference>
<dbReference type="EC" id="3.6.-.-" evidence="7"/>
<keyword evidence="7" id="KW-0460">Magnesium</keyword>
<proteinExistence type="inferred from homology"/>
<dbReference type="PROSITE" id="PS51709">
    <property type="entry name" value="G_TRME"/>
    <property type="match status" value="1"/>
</dbReference>
<comment type="similarity">
    <text evidence="1 7">Belongs to the TRAFAC class TrmE-Era-EngA-EngB-Septin-like GTPase superfamily. TrmE GTPase family.</text>
</comment>
<feature type="binding site" evidence="7">
    <location>
        <position position="250"/>
    </location>
    <ligand>
        <name>K(+)</name>
        <dbReference type="ChEBI" id="CHEBI:29103"/>
    </ligand>
</feature>
<dbReference type="FunFam" id="3.30.1360.120:FF:000007">
    <property type="entry name" value="tRNA modification GTPase GTPBP3, mitochondrial"/>
    <property type="match status" value="1"/>
</dbReference>
<comment type="subcellular location">
    <subcellularLocation>
        <location evidence="7">Cytoplasm</location>
    </subcellularLocation>
</comment>
<evidence type="ECO:0000313" key="9">
    <source>
        <dbReference type="EMBL" id="QIG81712.1"/>
    </source>
</evidence>
<feature type="binding site" evidence="7">
    <location>
        <position position="248"/>
    </location>
    <ligand>
        <name>K(+)</name>
        <dbReference type="ChEBI" id="CHEBI:29103"/>
    </ligand>
</feature>
<dbReference type="NCBIfam" id="NF003661">
    <property type="entry name" value="PRK05291.1-3"/>
    <property type="match status" value="1"/>
</dbReference>
<evidence type="ECO:0000256" key="7">
    <source>
        <dbReference type="HAMAP-Rule" id="MF_00379"/>
    </source>
</evidence>
<protein>
    <recommendedName>
        <fullName evidence="7">tRNA modification GTPase MnmE</fullName>
        <ecNumber evidence="7">3.6.-.-</ecNumber>
    </recommendedName>
</protein>
<feature type="binding site" evidence="7">
    <location>
        <position position="229"/>
    </location>
    <ligand>
        <name>K(+)</name>
        <dbReference type="ChEBI" id="CHEBI:29103"/>
    </ligand>
</feature>
<feature type="domain" description="TrmE-type G" evidence="8">
    <location>
        <begin position="219"/>
        <end position="359"/>
    </location>
</feature>
<dbReference type="InterPro" id="IPR027266">
    <property type="entry name" value="TrmE/GcvT-like"/>
</dbReference>
<evidence type="ECO:0000256" key="4">
    <source>
        <dbReference type="ARBA" id="ARBA00022801"/>
    </source>
</evidence>
<dbReference type="SUPFAM" id="SSF52540">
    <property type="entry name" value="P-loop containing nucleoside triphosphate hydrolases"/>
    <property type="match status" value="1"/>
</dbReference>
<keyword evidence="7" id="KW-0963">Cytoplasm</keyword>
<dbReference type="EMBL" id="CP049109">
    <property type="protein sequence ID" value="QIG81712.1"/>
    <property type="molecule type" value="Genomic_DNA"/>
</dbReference>
<comment type="caution">
    <text evidence="7">Lacks conserved residue(s) required for the propagation of feature annotation.</text>
</comment>
<dbReference type="InterPro" id="IPR027368">
    <property type="entry name" value="MnmE_dom2"/>
</dbReference>